<feature type="domain" description="VOC" evidence="2">
    <location>
        <begin position="8"/>
        <end position="152"/>
    </location>
</feature>
<dbReference type="PROSITE" id="PS51819">
    <property type="entry name" value="VOC"/>
    <property type="match status" value="1"/>
</dbReference>
<comment type="caution">
    <text evidence="3">The sequence shown here is derived from an EMBL/GenBank/DDBJ whole genome shotgun (WGS) entry which is preliminary data.</text>
</comment>
<keyword evidence="4" id="KW-1185">Reference proteome</keyword>
<evidence type="ECO:0000256" key="1">
    <source>
        <dbReference type="ARBA" id="ARBA00022723"/>
    </source>
</evidence>
<dbReference type="PANTHER" id="PTHR43048:SF3">
    <property type="entry name" value="METHYLMALONYL-COA EPIMERASE, MITOCHONDRIAL"/>
    <property type="match status" value="1"/>
</dbReference>
<dbReference type="GO" id="GO:0046872">
    <property type="term" value="F:metal ion binding"/>
    <property type="evidence" value="ECO:0007669"/>
    <property type="project" value="UniProtKB-KW"/>
</dbReference>
<keyword evidence="1" id="KW-0479">Metal-binding</keyword>
<evidence type="ECO:0000259" key="2">
    <source>
        <dbReference type="PROSITE" id="PS51819"/>
    </source>
</evidence>
<evidence type="ECO:0000313" key="3">
    <source>
        <dbReference type="EMBL" id="TVZ05198.1"/>
    </source>
</evidence>
<dbReference type="AlphaFoldDB" id="A0A6P2C1Y1"/>
<reference evidence="3 4" key="1">
    <citation type="submission" date="2018-11" db="EMBL/GenBank/DDBJ databases">
        <title>Trebonia kvetii gen.nov., sp.nov., a novel acidophilic actinobacterium, and proposal of the new actinobacterial family Treboniaceae fam. nov.</title>
        <authorList>
            <person name="Rapoport D."/>
            <person name="Sagova-Mareckova M."/>
            <person name="Sedlacek I."/>
            <person name="Provaznik J."/>
            <person name="Kralova S."/>
            <person name="Pavlinic D."/>
            <person name="Benes V."/>
            <person name="Kopecky J."/>
        </authorList>
    </citation>
    <scope>NUCLEOTIDE SEQUENCE [LARGE SCALE GENOMIC DNA]</scope>
    <source>
        <strain evidence="3 4">15Tr583</strain>
    </source>
</reference>
<name>A0A6P2C1Y1_9ACTN</name>
<dbReference type="RefSeq" id="WP_145852901.1">
    <property type="nucleotide sequence ID" value="NZ_RPFW01000002.1"/>
</dbReference>
<organism evidence="3 4">
    <name type="scientific">Trebonia kvetii</name>
    <dbReference type="NCBI Taxonomy" id="2480626"/>
    <lineage>
        <taxon>Bacteria</taxon>
        <taxon>Bacillati</taxon>
        <taxon>Actinomycetota</taxon>
        <taxon>Actinomycetes</taxon>
        <taxon>Streptosporangiales</taxon>
        <taxon>Treboniaceae</taxon>
        <taxon>Trebonia</taxon>
    </lineage>
</organism>
<dbReference type="Pfam" id="PF13669">
    <property type="entry name" value="Glyoxalase_4"/>
    <property type="match status" value="1"/>
</dbReference>
<gene>
    <name evidence="3" type="ORF">EAS64_11435</name>
</gene>
<dbReference type="Gene3D" id="3.10.180.10">
    <property type="entry name" value="2,3-Dihydroxybiphenyl 1,2-Dioxygenase, domain 1"/>
    <property type="match status" value="1"/>
</dbReference>
<dbReference type="InterPro" id="IPR029068">
    <property type="entry name" value="Glyas_Bleomycin-R_OHBP_Dase"/>
</dbReference>
<sequence>MGIPGLRGGDHIGITVPDIEQAHEFLVHVLGCEFAYALPEMRHDDDWMREHLNVDPRRAVRQIRFYRCGFGLNFEVFEYEPHDGQRDVPRNSDLGGHHVALYVDDMDEACAYLESKGVRLLAGPVASRNASAGQRWRYFLAPWGMQFELVSYPGGKAYERDGATVMLWHPGHPER</sequence>
<dbReference type="GO" id="GO:0004493">
    <property type="term" value="F:methylmalonyl-CoA epimerase activity"/>
    <property type="evidence" value="ECO:0007669"/>
    <property type="project" value="TreeGrafter"/>
</dbReference>
<evidence type="ECO:0000313" key="4">
    <source>
        <dbReference type="Proteomes" id="UP000460272"/>
    </source>
</evidence>
<accession>A0A6P2C1Y1</accession>
<dbReference type="InterPro" id="IPR051785">
    <property type="entry name" value="MMCE/EMCE_epimerase"/>
</dbReference>
<protein>
    <submittedName>
        <fullName evidence="3">VOC family protein</fullName>
    </submittedName>
</protein>
<proteinExistence type="predicted"/>
<dbReference type="Proteomes" id="UP000460272">
    <property type="component" value="Unassembled WGS sequence"/>
</dbReference>
<dbReference type="InterPro" id="IPR037523">
    <property type="entry name" value="VOC_core"/>
</dbReference>
<dbReference type="PANTHER" id="PTHR43048">
    <property type="entry name" value="METHYLMALONYL-COA EPIMERASE"/>
    <property type="match status" value="1"/>
</dbReference>
<dbReference type="GO" id="GO:0046491">
    <property type="term" value="P:L-methylmalonyl-CoA metabolic process"/>
    <property type="evidence" value="ECO:0007669"/>
    <property type="project" value="TreeGrafter"/>
</dbReference>
<dbReference type="SUPFAM" id="SSF54593">
    <property type="entry name" value="Glyoxalase/Bleomycin resistance protein/Dihydroxybiphenyl dioxygenase"/>
    <property type="match status" value="1"/>
</dbReference>
<dbReference type="EMBL" id="RPFW01000002">
    <property type="protein sequence ID" value="TVZ05198.1"/>
    <property type="molecule type" value="Genomic_DNA"/>
</dbReference>
<dbReference type="OrthoDB" id="2613830at2"/>